<keyword evidence="1" id="KW-0378">Hydrolase</keyword>
<dbReference type="InterPro" id="IPR050695">
    <property type="entry name" value="N-acetylmuramoyl_amidase_3"/>
</dbReference>
<dbReference type="PANTHER" id="PTHR30404">
    <property type="entry name" value="N-ACETYLMURAMOYL-L-ALANINE AMIDASE"/>
    <property type="match status" value="1"/>
</dbReference>
<keyword evidence="5" id="KW-1185">Reference proteome</keyword>
<evidence type="ECO:0000256" key="2">
    <source>
        <dbReference type="SAM" id="SignalP"/>
    </source>
</evidence>
<dbReference type="SUPFAM" id="SSF53187">
    <property type="entry name" value="Zn-dependent exopeptidases"/>
    <property type="match status" value="1"/>
</dbReference>
<dbReference type="CDD" id="cd02696">
    <property type="entry name" value="MurNAc-LAA"/>
    <property type="match status" value="1"/>
</dbReference>
<dbReference type="EMBL" id="JACXAE010000027">
    <property type="protein sequence ID" value="MBD2771709.1"/>
    <property type="molecule type" value="Genomic_DNA"/>
</dbReference>
<dbReference type="Gene3D" id="2.60.40.3500">
    <property type="match status" value="1"/>
</dbReference>
<dbReference type="RefSeq" id="WP_190825999.1">
    <property type="nucleotide sequence ID" value="NZ_CAWPPI010000027.1"/>
</dbReference>
<feature type="domain" description="MurNAc-LAA" evidence="3">
    <location>
        <begin position="500"/>
        <end position="609"/>
    </location>
</feature>
<feature type="chain" id="PRO_5035157176" evidence="2">
    <location>
        <begin position="24"/>
        <end position="615"/>
    </location>
</feature>
<dbReference type="AlphaFoldDB" id="A0A8J6XH42"/>
<accession>A0A8J6XH42</accession>
<gene>
    <name evidence="4" type="ORF">ICL16_06260</name>
</gene>
<dbReference type="GO" id="GO:0008745">
    <property type="term" value="F:N-acetylmuramoyl-L-alanine amidase activity"/>
    <property type="evidence" value="ECO:0007669"/>
    <property type="project" value="InterPro"/>
</dbReference>
<organism evidence="4 5">
    <name type="scientific">Iningainema tapete BLCC-T55</name>
    <dbReference type="NCBI Taxonomy" id="2748662"/>
    <lineage>
        <taxon>Bacteria</taxon>
        <taxon>Bacillati</taxon>
        <taxon>Cyanobacteriota</taxon>
        <taxon>Cyanophyceae</taxon>
        <taxon>Nostocales</taxon>
        <taxon>Scytonemataceae</taxon>
        <taxon>Iningainema tapete</taxon>
    </lineage>
</organism>
<evidence type="ECO:0000259" key="3">
    <source>
        <dbReference type="SMART" id="SM00646"/>
    </source>
</evidence>
<sequence>MKLHWLLPGTLVTIFMLLSPAHAARLQSWRFDVNQNRLEIDTEGSVQPRARLMFNPTRLVIDLPDTTLGELPPAESPGRGIRSIRAGQFDAQTARIVVELDPGYTMNPDMVQFIGVSANRWNVQLPKPQIKITDNSEQQNVYNLVTTDSENKLRSELLKVASTTTGATQIDNFQITGDGFFIRTSGEKAKIPRVSRSRDRRTIYMDIPNASVGQTTQRDLPVGKYGVNSILLNQLNTKPPTVRVEMRVDKDSPDWKVSSDSSGLVVLPTVGTGNILATDNTTPTPSRLSENNLQATIESVQLVRNDTQLIVKGDRRILANGSWDRSSGFYRIVVPNAKLAVTVRGPVLNERSPILRIRLQQEDPNNVVIYVQPAAGVRIGQLNRDNQAIALDLQRNRRLAPLPSSLLPPISRPYTQSFPNPLTNNPQPYNPPRPTNGRVAVVIDPGHGGKDPGAIGLGGVREKDIILPVSTRIAEILQQNGISVVLTRNSDYFVSLQGRVDIAQQVSADMFVSIHANSAGLNRPDVSGLEVYYYDSGLGLANTVHDNILRSVNVRDRGVRKARFYVLRRNSMPAILVELGYLTGQEDAAKLSNPQYQYQMAEAIANGILQYLRQR</sequence>
<dbReference type="Gene3D" id="3.40.630.40">
    <property type="entry name" value="Zn-dependent exopeptidases"/>
    <property type="match status" value="1"/>
</dbReference>
<proteinExistence type="predicted"/>
<dbReference type="PANTHER" id="PTHR30404:SF0">
    <property type="entry name" value="N-ACETYLMURAMOYL-L-ALANINE AMIDASE AMIC"/>
    <property type="match status" value="1"/>
</dbReference>
<dbReference type="Pfam" id="PF11741">
    <property type="entry name" value="AMIN"/>
    <property type="match status" value="2"/>
</dbReference>
<comment type="caution">
    <text evidence="4">The sequence shown here is derived from an EMBL/GenBank/DDBJ whole genome shotgun (WGS) entry which is preliminary data.</text>
</comment>
<evidence type="ECO:0000313" key="5">
    <source>
        <dbReference type="Proteomes" id="UP000629098"/>
    </source>
</evidence>
<name>A0A8J6XH42_9CYAN</name>
<dbReference type="GO" id="GO:0030288">
    <property type="term" value="C:outer membrane-bounded periplasmic space"/>
    <property type="evidence" value="ECO:0007669"/>
    <property type="project" value="TreeGrafter"/>
</dbReference>
<dbReference type="SMART" id="SM00646">
    <property type="entry name" value="Ami_3"/>
    <property type="match status" value="1"/>
</dbReference>
<protein>
    <submittedName>
        <fullName evidence="4">N-acetylmuramoyl-L-alanine amidase</fullName>
    </submittedName>
</protein>
<dbReference type="GO" id="GO:0009253">
    <property type="term" value="P:peptidoglycan catabolic process"/>
    <property type="evidence" value="ECO:0007669"/>
    <property type="project" value="InterPro"/>
</dbReference>
<reference evidence="4" key="1">
    <citation type="submission" date="2020-09" db="EMBL/GenBank/DDBJ databases">
        <title>Iningainema tapete sp. nov. (Scytonemataceae, Cyanobacteria) from greenhouses in central Florida (USA) produces two types of nodularin with biosynthetic potential for microcystin-LR and anabaenopeptins.</title>
        <authorList>
            <person name="Berthold D.E."/>
            <person name="Lefler F.W."/>
            <person name="Huang I.-S."/>
            <person name="Abdulla H."/>
            <person name="Zimba P.V."/>
            <person name="Laughinghouse H.D. IV."/>
        </authorList>
    </citation>
    <scope>NUCLEOTIDE SEQUENCE</scope>
    <source>
        <strain evidence="4">BLCCT55</strain>
    </source>
</reference>
<dbReference type="Proteomes" id="UP000629098">
    <property type="component" value="Unassembled WGS sequence"/>
</dbReference>
<evidence type="ECO:0000256" key="1">
    <source>
        <dbReference type="ARBA" id="ARBA00022801"/>
    </source>
</evidence>
<dbReference type="InterPro" id="IPR021731">
    <property type="entry name" value="AMIN_dom"/>
</dbReference>
<keyword evidence="2" id="KW-0732">Signal</keyword>
<feature type="signal peptide" evidence="2">
    <location>
        <begin position="1"/>
        <end position="23"/>
    </location>
</feature>
<dbReference type="InterPro" id="IPR002508">
    <property type="entry name" value="MurNAc-LAA_cat"/>
</dbReference>
<evidence type="ECO:0000313" key="4">
    <source>
        <dbReference type="EMBL" id="MBD2771709.1"/>
    </source>
</evidence>
<dbReference type="Pfam" id="PF01520">
    <property type="entry name" value="Amidase_3"/>
    <property type="match status" value="1"/>
</dbReference>